<keyword evidence="2" id="KW-1185">Reference proteome</keyword>
<reference evidence="1 2" key="1">
    <citation type="submission" date="2015-12" db="EMBL/GenBank/DDBJ databases">
        <title>The genome of Folsomia candida.</title>
        <authorList>
            <person name="Faddeeva A."/>
            <person name="Derks M.F."/>
            <person name="Anvar Y."/>
            <person name="Smit S."/>
            <person name="Van Straalen N."/>
            <person name="Roelofs D."/>
        </authorList>
    </citation>
    <scope>NUCLEOTIDE SEQUENCE [LARGE SCALE GENOMIC DNA]</scope>
    <source>
        <strain evidence="1 2">VU population</strain>
        <tissue evidence="1">Whole body</tissue>
    </source>
</reference>
<dbReference type="AlphaFoldDB" id="A0A226DU63"/>
<name>A0A226DU63_FOLCA</name>
<accession>A0A226DU63</accession>
<organism evidence="1 2">
    <name type="scientific">Folsomia candida</name>
    <name type="common">Springtail</name>
    <dbReference type="NCBI Taxonomy" id="158441"/>
    <lineage>
        <taxon>Eukaryota</taxon>
        <taxon>Metazoa</taxon>
        <taxon>Ecdysozoa</taxon>
        <taxon>Arthropoda</taxon>
        <taxon>Hexapoda</taxon>
        <taxon>Collembola</taxon>
        <taxon>Entomobryomorpha</taxon>
        <taxon>Isotomoidea</taxon>
        <taxon>Isotomidae</taxon>
        <taxon>Proisotominae</taxon>
        <taxon>Folsomia</taxon>
    </lineage>
</organism>
<proteinExistence type="predicted"/>
<dbReference type="OrthoDB" id="2382755at2759"/>
<evidence type="ECO:0000313" key="2">
    <source>
        <dbReference type="Proteomes" id="UP000198287"/>
    </source>
</evidence>
<protein>
    <submittedName>
        <fullName evidence="1">Uncharacterized protein</fullName>
    </submittedName>
</protein>
<dbReference type="SUPFAM" id="SSF52047">
    <property type="entry name" value="RNI-like"/>
    <property type="match status" value="1"/>
</dbReference>
<comment type="caution">
    <text evidence="1">The sequence shown here is derived from an EMBL/GenBank/DDBJ whole genome shotgun (WGS) entry which is preliminary data.</text>
</comment>
<sequence length="489" mass="56724">MEFIPVPTLLQFTLVNSTWEYEARNHLHSRTKLHLYTPGKYEPQLSKTIANYMNKPEHHGYPKNLDISIDKQSNLTQFLSEFAQFAGKYSNWIQHLKIDWTLTSEKSQSHQFFEICSTFTNLKYFELYPFDLSGKCYDPEVVSTSFQKDLIPVDILFPSVQILSLNLGLCPGFHRGDETLKEKLVRDILPRFPNLRKVAVKDDTPQGEDGSTGWFSDFTNISSFSLRVNFWGTRGTHALTRYLPPRTLTLKCLELQAISFSVTPLYEQLIHRFSHCLEQFHLFLVNISTSGHSLLCDPCPLHIPILPKLKVFKISRSRNENACKHFLGIRLTFETECSQFPLNYAKQFPSLLKVQVFEPSKKWQRYISDQEFFEGVVPFLYATFLKENIPACQTLREFRFPVPLRAKFQLGSIDRSKKTAVWVDSSEYFARIRKTFPGVDYHVVNPVWSKERIDKVERLVKIAVDLGFCEETVSKGLRDGCLMDNNVQI</sequence>
<evidence type="ECO:0000313" key="1">
    <source>
        <dbReference type="EMBL" id="OXA48749.1"/>
    </source>
</evidence>
<dbReference type="Proteomes" id="UP000198287">
    <property type="component" value="Unassembled WGS sequence"/>
</dbReference>
<dbReference type="EMBL" id="LNIX01000011">
    <property type="protein sequence ID" value="OXA48749.1"/>
    <property type="molecule type" value="Genomic_DNA"/>
</dbReference>
<gene>
    <name evidence="1" type="ORF">Fcan01_16315</name>
</gene>